<accession>A0AAU7CYT3</accession>
<evidence type="ECO:0000256" key="1">
    <source>
        <dbReference type="ARBA" id="ARBA00022729"/>
    </source>
</evidence>
<sequence length="1140" mass="124602">MKTSFQSIRAGGFAAIALLACGQMIFGQQASPDLQQGFQSPPESARPRVWWHWMNGNITKDGINLDLDWMKRIGIGGFQNFDAALGTPQVVQKRLVYMTPEWKDAFLFTTHKADALGLEMAIAGSPGWSESGGPWVKPYQAMKKVVWSETVVEGGQPFHGVLPPPPKQTGPFGDLAQADLMGAMGGADAPPPPVDFGADSVVIAYRIPADEISMTELKPKVTTSAGSVADASLLWDGDLNHSIEFLAAAPGQKSWVQFEFAKPQSIQAVTFAMGGPGDPLAQFQGETGQGPVLEKSDDGVTFEEIVRMPTAGAVQHTMSFQPVSARFFRLSFLEKEPAKAGLGDIDLSEFGGKPPTGPAMRRIAELELHTGARVNRFEEKAAFAALLDNYAAATPKTSAASAIPVAEVIDLTSKMQKDGTLDWTPPPGRWTVLRMGYSLTGITNHPASPEATGPEVDKLNAGYVKDYFDNYLDQYKSATGGMMGKRGLQYVINDSWEAGTENWTNDMIPEFIKRRGYNPAPWLPVLTGRIVGSAADSDRFLWDFRRTLAELLAENHYGTLSAELHARGMGQYGESHEEGRATIGDGMEMKRYDDVPMAAMWVQHPGVNADQPGYNADIRESASVAHIWGKNLVAAESMTAASNPWGWCPNTLKPTADKELAEGLNRFVIHTSVHQPLVGKAPGLALGPFGQWFTRNESWADQAQPWITYLARNSYLLQQGKFVADIAYFYGEDSNVTAIFGSKNPDVPSGYNFDFVNADALEHKLTVRDGALVTESGMRYRVLVLDPYSEHMSLPVLRRLQTLVHDGATVIGKRPVDTPSLADDQAAFHAIVDDLWGNTEENRTAGKGRVLQQGSVAEALEEAKVAPDFTFTKPRPESNVLFVHRKTLTADLYYIDNRTDQAESIDAGFAVTGKAAELWHADTGKIEPASYTIAEGRTTVPLKLDPYGTVFVVFRHATQKLSRQLPDVHETTVASLDGAWDLSFEKNKGAPDSIKLDQLTSWSDSTDPGIRYFSGHGTYTKHINLPASSFKSGDELWIDLGTVDNLAEVTVNGKPLGIAWKSPYRVDATSALRPGDNMLQVKVVNLWVNRLIGDQQPNAKQYTFTVHNPYKATSPLQASGLIGPVRVVREEHAQEARKSE</sequence>
<evidence type="ECO:0000313" key="3">
    <source>
        <dbReference type="EMBL" id="XBH09811.1"/>
    </source>
</evidence>
<gene>
    <name evidence="3" type="ORF">P4G45_15170</name>
    <name evidence="4" type="ORF">P8936_16125</name>
</gene>
<dbReference type="AlphaFoldDB" id="A0AAU7CYT3"/>
<evidence type="ECO:0000313" key="4">
    <source>
        <dbReference type="EMBL" id="XBH13196.1"/>
    </source>
</evidence>
<dbReference type="KEGG" id="epl:P4G45_15170"/>
<dbReference type="InterPro" id="IPR008979">
    <property type="entry name" value="Galactose-bd-like_sf"/>
</dbReference>
<dbReference type="NCBIfam" id="NF045579">
    <property type="entry name" value="rhamnoside_JR"/>
    <property type="match status" value="1"/>
</dbReference>
<accession>A0AAU7D744</accession>
<organism evidence="3">
    <name type="scientific">Edaphobacter paludis</name>
    <dbReference type="NCBI Taxonomy" id="3035702"/>
    <lineage>
        <taxon>Bacteria</taxon>
        <taxon>Pseudomonadati</taxon>
        <taxon>Acidobacteriota</taxon>
        <taxon>Terriglobia</taxon>
        <taxon>Terriglobales</taxon>
        <taxon>Acidobacteriaceae</taxon>
        <taxon>Edaphobacter</taxon>
    </lineage>
</organism>
<dbReference type="GO" id="GO:0016787">
    <property type="term" value="F:hydrolase activity"/>
    <property type="evidence" value="ECO:0007669"/>
    <property type="project" value="UniProtKB-KW"/>
</dbReference>
<keyword evidence="1" id="KW-0732">Signal</keyword>
<dbReference type="PROSITE" id="PS51257">
    <property type="entry name" value="PROKAR_LIPOPROTEIN"/>
    <property type="match status" value="1"/>
</dbReference>
<keyword evidence="2 3" id="KW-0378">Hydrolase</keyword>
<dbReference type="EMBL" id="CP121195">
    <property type="protein sequence ID" value="XBH13196.1"/>
    <property type="molecule type" value="Genomic_DNA"/>
</dbReference>
<evidence type="ECO:0000256" key="2">
    <source>
        <dbReference type="ARBA" id="ARBA00022801"/>
    </source>
</evidence>
<proteinExistence type="predicted"/>
<protein>
    <submittedName>
        <fullName evidence="3">Glycosyl hydrolase</fullName>
    </submittedName>
</protein>
<dbReference type="PANTHER" id="PTHR43817:SF1">
    <property type="entry name" value="HYDROLASE, FAMILY 43, PUTATIVE (AFU_ORTHOLOGUE AFUA_3G01660)-RELATED"/>
    <property type="match status" value="1"/>
</dbReference>
<dbReference type="EMBL" id="CP121194">
    <property type="protein sequence ID" value="XBH09811.1"/>
    <property type="molecule type" value="Genomic_DNA"/>
</dbReference>
<dbReference type="RefSeq" id="WP_348267320.1">
    <property type="nucleotide sequence ID" value="NZ_CP121194.1"/>
</dbReference>
<name>A0AAU7CYT3_9BACT</name>
<dbReference type="Gene3D" id="2.60.120.260">
    <property type="entry name" value="Galactose-binding domain-like"/>
    <property type="match status" value="2"/>
</dbReference>
<dbReference type="PANTHER" id="PTHR43817">
    <property type="entry name" value="GLYCOSYL HYDROLASE"/>
    <property type="match status" value="1"/>
</dbReference>
<dbReference type="Pfam" id="PF17132">
    <property type="entry name" value="Glyco_hydro_106"/>
    <property type="match status" value="1"/>
</dbReference>
<dbReference type="SUPFAM" id="SSF49785">
    <property type="entry name" value="Galactose-binding domain-like"/>
    <property type="match status" value="2"/>
</dbReference>
<reference evidence="3" key="1">
    <citation type="submission" date="2023-03" db="EMBL/GenBank/DDBJ databases">
        <title>Edaphobacter sp.</title>
        <authorList>
            <person name="Huber K.J."/>
            <person name="Papendorf J."/>
            <person name="Pilke C."/>
            <person name="Bunk B."/>
            <person name="Sproeer C."/>
            <person name="Pester M."/>
        </authorList>
    </citation>
    <scope>NUCLEOTIDE SEQUENCE</scope>
    <source>
        <strain evidence="3">DSM 109919</strain>
        <strain evidence="4">DSM 109920</strain>
    </source>
</reference>